<organism evidence="1">
    <name type="scientific">marine sediment metagenome</name>
    <dbReference type="NCBI Taxonomy" id="412755"/>
    <lineage>
        <taxon>unclassified sequences</taxon>
        <taxon>metagenomes</taxon>
        <taxon>ecological metagenomes</taxon>
    </lineage>
</organism>
<protein>
    <submittedName>
        <fullName evidence="1">Uncharacterized protein</fullName>
    </submittedName>
</protein>
<name>A0A0F9W2I3_9ZZZZ</name>
<dbReference type="AlphaFoldDB" id="A0A0F9W2I3"/>
<comment type="caution">
    <text evidence="1">The sequence shown here is derived from an EMBL/GenBank/DDBJ whole genome shotgun (WGS) entry which is preliminary data.</text>
</comment>
<gene>
    <name evidence="1" type="ORF">LCGC14_0335920</name>
</gene>
<proteinExistence type="predicted"/>
<dbReference type="EMBL" id="LAZR01000241">
    <property type="protein sequence ID" value="KKN79871.1"/>
    <property type="molecule type" value="Genomic_DNA"/>
</dbReference>
<reference evidence="1" key="1">
    <citation type="journal article" date="2015" name="Nature">
        <title>Complex archaea that bridge the gap between prokaryotes and eukaryotes.</title>
        <authorList>
            <person name="Spang A."/>
            <person name="Saw J.H."/>
            <person name="Jorgensen S.L."/>
            <person name="Zaremba-Niedzwiedzka K."/>
            <person name="Martijn J."/>
            <person name="Lind A.E."/>
            <person name="van Eijk R."/>
            <person name="Schleper C."/>
            <person name="Guy L."/>
            <person name="Ettema T.J."/>
        </authorList>
    </citation>
    <scope>NUCLEOTIDE SEQUENCE</scope>
</reference>
<accession>A0A0F9W2I3</accession>
<evidence type="ECO:0000313" key="1">
    <source>
        <dbReference type="EMBL" id="KKN79871.1"/>
    </source>
</evidence>
<sequence>MFDNKQKLEISQDELALIEAALHTQSKILSVQASAGGSKALGRLNDVKRVLSAIAQQRAPETRAKPAWGGLFRMARLLG</sequence>